<dbReference type="Proteomes" id="UP000265618">
    <property type="component" value="Unassembled WGS sequence"/>
</dbReference>
<feature type="compositionally biased region" description="Basic and acidic residues" evidence="1">
    <location>
        <begin position="2147"/>
        <end position="2163"/>
    </location>
</feature>
<feature type="region of interest" description="Disordered" evidence="1">
    <location>
        <begin position="1558"/>
        <end position="1581"/>
    </location>
</feature>
<dbReference type="SUPFAM" id="SSF50978">
    <property type="entry name" value="WD40 repeat-like"/>
    <property type="match status" value="1"/>
</dbReference>
<dbReference type="InterPro" id="IPR028994">
    <property type="entry name" value="Integrin_alpha_N"/>
</dbReference>
<keyword evidence="2" id="KW-0472">Membrane</keyword>
<name>A0A9K3GI48_9EUKA</name>
<evidence type="ECO:0000256" key="2">
    <source>
        <dbReference type="SAM" id="Phobius"/>
    </source>
</evidence>
<feature type="compositionally biased region" description="Basic and acidic residues" evidence="1">
    <location>
        <begin position="2111"/>
        <end position="2128"/>
    </location>
</feature>
<dbReference type="InterPro" id="IPR036322">
    <property type="entry name" value="WD40_repeat_dom_sf"/>
</dbReference>
<organism evidence="3 4">
    <name type="scientific">Kipferlia bialata</name>
    <dbReference type="NCBI Taxonomy" id="797122"/>
    <lineage>
        <taxon>Eukaryota</taxon>
        <taxon>Metamonada</taxon>
        <taxon>Carpediemonas-like organisms</taxon>
        <taxon>Kipferlia</taxon>
    </lineage>
</organism>
<feature type="transmembrane region" description="Helical" evidence="2">
    <location>
        <begin position="1634"/>
        <end position="1655"/>
    </location>
</feature>
<dbReference type="EMBL" id="BDIP01001599">
    <property type="protein sequence ID" value="GIQ84734.1"/>
    <property type="molecule type" value="Genomic_DNA"/>
</dbReference>
<feature type="transmembrane region" description="Helical" evidence="2">
    <location>
        <begin position="1532"/>
        <end position="1553"/>
    </location>
</feature>
<feature type="compositionally biased region" description="Pro residues" evidence="1">
    <location>
        <begin position="2301"/>
        <end position="2322"/>
    </location>
</feature>
<feature type="non-terminal residue" evidence="3">
    <location>
        <position position="1"/>
    </location>
</feature>
<keyword evidence="4" id="KW-1185">Reference proteome</keyword>
<keyword evidence="2" id="KW-1133">Transmembrane helix</keyword>
<keyword evidence="2" id="KW-0812">Transmembrane</keyword>
<dbReference type="PANTHER" id="PTHR36220">
    <property type="entry name" value="UNNAMED PRODUCT"/>
    <property type="match status" value="1"/>
</dbReference>
<feature type="transmembrane region" description="Helical" evidence="2">
    <location>
        <begin position="1788"/>
        <end position="1808"/>
    </location>
</feature>
<feature type="transmembrane region" description="Helical" evidence="2">
    <location>
        <begin position="1884"/>
        <end position="1903"/>
    </location>
</feature>
<feature type="compositionally biased region" description="Basic residues" evidence="1">
    <location>
        <begin position="2129"/>
        <end position="2146"/>
    </location>
</feature>
<comment type="caution">
    <text evidence="3">The sequence shown here is derived from an EMBL/GenBank/DDBJ whole genome shotgun (WGS) entry which is preliminary data.</text>
</comment>
<feature type="region of interest" description="Disordered" evidence="1">
    <location>
        <begin position="2262"/>
        <end position="2332"/>
    </location>
</feature>
<feature type="transmembrane region" description="Helical" evidence="2">
    <location>
        <begin position="1749"/>
        <end position="1776"/>
    </location>
</feature>
<dbReference type="PANTHER" id="PTHR36220:SF1">
    <property type="entry name" value="GAMMA TUBULIN COMPLEX COMPONENT C-TERMINAL DOMAIN-CONTAINING PROTEIN"/>
    <property type="match status" value="1"/>
</dbReference>
<feature type="compositionally biased region" description="Low complexity" evidence="1">
    <location>
        <begin position="2283"/>
        <end position="2299"/>
    </location>
</feature>
<feature type="transmembrane region" description="Helical" evidence="2">
    <location>
        <begin position="1857"/>
        <end position="1878"/>
    </location>
</feature>
<feature type="compositionally biased region" description="Low complexity" evidence="1">
    <location>
        <begin position="2199"/>
        <end position="2214"/>
    </location>
</feature>
<reference evidence="3 4" key="1">
    <citation type="journal article" date="2018" name="PLoS ONE">
        <title>The draft genome of Kipferlia bialata reveals reductive genome evolution in fornicate parasites.</title>
        <authorList>
            <person name="Tanifuji G."/>
            <person name="Takabayashi S."/>
            <person name="Kume K."/>
            <person name="Takagi M."/>
            <person name="Nakayama T."/>
            <person name="Kamikawa R."/>
            <person name="Inagaki Y."/>
            <person name="Hashimoto T."/>
        </authorList>
    </citation>
    <scope>NUCLEOTIDE SEQUENCE [LARGE SCALE GENOMIC DNA]</scope>
    <source>
        <strain evidence="3">NY0173</strain>
    </source>
</reference>
<accession>A0A9K3GI48</accession>
<feature type="compositionally biased region" description="Low complexity" evidence="1">
    <location>
        <begin position="2165"/>
        <end position="2174"/>
    </location>
</feature>
<sequence>DTPSISFLVLYDIDQEADSLPTPSGAGSMDIASQPLPLNDVPLYLVQVILDTHPYTTWVEVYMVDSIIDGAEASPPSDRDTPSVSTVSSVSMSPAAIPRGIETPISLSLSDSEGGVVGGGGEGEGLVVEVDGESHTATWDTTAESYTVSLTLWEDSSLSATYAGESVYTDTLYTHTPFLRAYDLPSLSTTSEGDMTGSSVSISGEWVAVAVSERSPSGCVVMYKMNGESGDYEYHSGIFMPTVLGEMQISDLALHGNWIAISLVNADPDVSDDRVGLWRYQLVPYADGDEWVWYKEGYIVSDSWMSGSGMGVDISSDGTTLVVGQDMASTYTGRPKVSVYTLTETEWEDGGVYVITPSLAYDTEGYGHVVSVDGDVLVVGTTGDIGYAYVYERDASTGEWEEVSVLTSGLEGRNYGYSMAVSGGVVAVGEPYFDRILVSGLVYIYTRVDGVYTETFVLGEIGNSYFEYNRGFGSSIALEGRVIAITYYYGTCLFQCVPGQEWSEVFRIQTGSGPNQSVSVLGSSFVIGTPPYSDDDSHVTVMSSDLALAYPQQVAAGYSRLYVPRYDLTAEMFTYLRVAGLTDQWLMTLSDSEASAYQMHNPDYAYFSIEQVGQYMPLWYMIPQFYSSYDPYVYRPDMLMPIEVVYGPAVTVWADSVTDTAVSVHLYLVNAGGVRVADEGRVVRVARVYGGTTTAVYSATCRCYVAGIGVFDTPGMHTITVTDEGVETDLDVYVCDSSTLGAVTPTLSRYDLPVMSETDLHVHLTDMYGYTVGGWDLTLAVAVLKDGSEAQTQQGLWDTDAGAYIVPLCLPLGMSEIRVTVGGIVIGSLTVTGSTPYTRVSELEAPPLEGEEAPPLDSWYGSSVALSGEWAAVVAANYDEDGKVFLYHYDNGVWQYRQTLLHTPITVALSGEWLLIISKAQRWWLYRLYSGTEGEEPKWVEHINNVTPMWSDLDYNWTCPALSDEAFVIMQLSTKTSTLGYVVKEKQPDSQWDYCHTQLPSGWEDPDDVTGISADIDGKVFALGVVGVSFGSVRVYEKCHPEGYSDNWFCPVLQVVTDTPLGTAVAISGDTCAVGEPSETGPEGEASVWVYTRTGDGDSPWVVGQRLVGSGGFGSSLAMGDGYIAVGTQNRRPLLDPSKTPGNGSLYVYHLDTDGVWQQVWSAEGKVDGGLLGMDMSMDAGHLIAGSGPMMERAIAFECDWADSDAVGVSAGAGYAGVEVTMSDVSDYTDVDAASGLTVSGLSDRGEFSLIAQDQTLLGWTGNEEWDWMAPGETVHVSVAGLEYQSETVALGGAYIVQLDAPVTAGLPGLIVTDTLPESESESGREGLEVKDTDTYLYVTGVALDVSSLPYDEGAQVQVTLGQDSVTLPATVTTSDASDASVSAVLSTPYPIPSSWQRGAQGALLPVPIAVSDGVARVTGTGWLQGSPEAAVPKRGSVTDQHFASVMGRGECAQVDIALFDEDKRAVSCGTAGVGFGQQSMSDKEQHFLYPLTDNGCTLVFCIADNSPVNTRIAIKYEGRNVMVIPVTVGTVAVRFISTVVLVLLGVTVLIAIGTASSDSQSMPPPKRRLGERETEGVEEPSLEATMALSASVPIEDIHSHTPGPMAVETQPEQWPSPMDRTGVSVSVSTPRGAAWWVVALDIGVFSVIKVFMLASNFYVVMRFTGFFTTVQISDALLDRYPIIKWGIVMAQFLDNTLTALIQWVVDRDVSPPVFCTVYGMGSVLIVVVAFCNWGLSFIQEFLSLKTRIWVYLLFFAFNLGSEVAASVLTDVSMWYIVAGSGGMGREVAIVCFVVMLAVTFSLVAFVGDEYAVLYSFVTGDWKSLRKMALSLMRRLLSVPIPVAYPGNDAPKDGLGTIFLSWLVTVLLSPVFLCHVLFTPVTSSFLYVLQSVSGVYAPPSLAVERWSHRVMCAAIIGCISLTGFTICPWATGTVIVSLLSSIGMTHVLHTETRFDPFAMSLLRIDSINQRLADTSIDPARLDWTEAERFIEMNLTLRNSAFLVIPLVGPVLVIVADLLCSPPLRYPGVHPSRFNWTTNLVSAVCLFGMVLGDSVRVLDVAVGVFGVMQVYDVSQEGRVIAQYVRWDPLAKVKARAGDRRQQRRAKRVTKATAKDENKRMAKSQKETQRKAPKPKAPKVPKQTRKTRKMTEREKRQRETARDRALAIIIPATPVRPARPPPLRPATPVRPPPMSASVARGGSTSMSGTYSSTPSGRAALSLSVPVPPSDWTGYAEDEPVVPVTAYAASPHALRIDAYSPAFIGDDASPRWAGSESLAPRPPTSRPSSSATVYSASVYDRPSSPRPPYRPSRPPPRIPTRPAPRPGGQRYDSAV</sequence>
<proteinExistence type="predicted"/>
<evidence type="ECO:0000256" key="1">
    <source>
        <dbReference type="SAM" id="MobiDB-lite"/>
    </source>
</evidence>
<dbReference type="Gene3D" id="2.130.10.130">
    <property type="entry name" value="Integrin alpha, N-terminal"/>
    <property type="match status" value="1"/>
</dbReference>
<dbReference type="SUPFAM" id="SSF69304">
    <property type="entry name" value="Tricorn protease N-terminal domain"/>
    <property type="match status" value="1"/>
</dbReference>
<gene>
    <name evidence="3" type="ORF">KIPB_006283</name>
</gene>
<protein>
    <submittedName>
        <fullName evidence="3">Uncharacterized protein</fullName>
    </submittedName>
</protein>
<feature type="transmembrane region" description="Helical" evidence="2">
    <location>
        <begin position="1718"/>
        <end position="1737"/>
    </location>
</feature>
<feature type="region of interest" description="Disordered" evidence="1">
    <location>
        <begin position="2094"/>
        <end position="2235"/>
    </location>
</feature>
<feature type="compositionally biased region" description="Pro residues" evidence="1">
    <location>
        <begin position="2175"/>
        <end position="2192"/>
    </location>
</feature>
<evidence type="ECO:0000313" key="3">
    <source>
        <dbReference type="EMBL" id="GIQ84734.1"/>
    </source>
</evidence>
<evidence type="ECO:0000313" key="4">
    <source>
        <dbReference type="Proteomes" id="UP000265618"/>
    </source>
</evidence>
<feature type="transmembrane region" description="Helical" evidence="2">
    <location>
        <begin position="1910"/>
        <end position="1931"/>
    </location>
</feature>